<dbReference type="EMBL" id="JASKHM010000013">
    <property type="protein sequence ID" value="MEQ4484947.1"/>
    <property type="molecule type" value="Genomic_DNA"/>
</dbReference>
<evidence type="ECO:0000313" key="3">
    <source>
        <dbReference type="Proteomes" id="UP001493487"/>
    </source>
</evidence>
<feature type="compositionally biased region" description="Basic and acidic residues" evidence="1">
    <location>
        <begin position="26"/>
        <end position="41"/>
    </location>
</feature>
<reference evidence="2 3" key="1">
    <citation type="journal article" date="2023" name="Genome Announc.">
        <title>Pan-Genome Analyses of the Genus Cohnella and Proposal of the Novel Species Cohnella silvisoli sp. nov., Isolated from Forest Soil.</title>
        <authorList>
            <person name="Wang C."/>
            <person name="Mao L."/>
            <person name="Bao G."/>
            <person name="Zhu H."/>
        </authorList>
    </citation>
    <scope>NUCLEOTIDE SEQUENCE [LARGE SCALE GENOMIC DNA]</scope>
    <source>
        <strain evidence="2 3">NL03-T5-1</strain>
    </source>
</reference>
<dbReference type="RefSeq" id="WP_232184848.1">
    <property type="nucleotide sequence ID" value="NZ_JAIOAP010000003.1"/>
</dbReference>
<organism evidence="2 3">
    <name type="scientific">Cohnella silvisoli</name>
    <dbReference type="NCBI Taxonomy" id="2873699"/>
    <lineage>
        <taxon>Bacteria</taxon>
        <taxon>Bacillati</taxon>
        <taxon>Bacillota</taxon>
        <taxon>Bacilli</taxon>
        <taxon>Bacillales</taxon>
        <taxon>Paenibacillaceae</taxon>
        <taxon>Cohnella</taxon>
    </lineage>
</organism>
<sequence length="57" mass="6529">MLIGMPLSEKNKRTVEKKAELALPRKPAESHPWKNTGDKTKLSVSQSQLRSKQHFKN</sequence>
<dbReference type="Proteomes" id="UP001493487">
    <property type="component" value="Unassembled WGS sequence"/>
</dbReference>
<proteinExistence type="predicted"/>
<comment type="caution">
    <text evidence="2">The sequence shown here is derived from an EMBL/GenBank/DDBJ whole genome shotgun (WGS) entry which is preliminary data.</text>
</comment>
<evidence type="ECO:0000313" key="2">
    <source>
        <dbReference type="EMBL" id="MEQ4484947.1"/>
    </source>
</evidence>
<protein>
    <submittedName>
        <fullName evidence="2">Uncharacterized protein</fullName>
    </submittedName>
</protein>
<evidence type="ECO:0000256" key="1">
    <source>
        <dbReference type="SAM" id="MobiDB-lite"/>
    </source>
</evidence>
<feature type="region of interest" description="Disordered" evidence="1">
    <location>
        <begin position="1"/>
        <end position="57"/>
    </location>
</feature>
<name>A0ABV1KY80_9BACL</name>
<accession>A0ABV1KY80</accession>
<gene>
    <name evidence="2" type="ORF">QJS35_21395</name>
</gene>
<keyword evidence="3" id="KW-1185">Reference proteome</keyword>
<feature type="compositionally biased region" description="Basic and acidic residues" evidence="1">
    <location>
        <begin position="9"/>
        <end position="20"/>
    </location>
</feature>